<dbReference type="PANTHER" id="PTHR43670:SF118">
    <property type="entry name" value="HSP20_ALPHA CRYSTALLIN FAMILY PROTEIN"/>
    <property type="match status" value="1"/>
</dbReference>
<dbReference type="PANTHER" id="PTHR43670">
    <property type="entry name" value="HEAT SHOCK PROTEIN 26"/>
    <property type="match status" value="1"/>
</dbReference>
<feature type="compositionally biased region" description="Polar residues" evidence="6">
    <location>
        <begin position="99"/>
        <end position="114"/>
    </location>
</feature>
<evidence type="ECO:0000256" key="2">
    <source>
        <dbReference type="ARBA" id="ARBA00022475"/>
    </source>
</evidence>
<dbReference type="InterPro" id="IPR008978">
    <property type="entry name" value="HSP20-like_chaperone"/>
</dbReference>
<feature type="domain" description="SHSP" evidence="8">
    <location>
        <begin position="4"/>
        <end position="110"/>
    </location>
</feature>
<dbReference type="Gene3D" id="2.60.40.790">
    <property type="match status" value="1"/>
</dbReference>
<evidence type="ECO:0000256" key="5">
    <source>
        <dbReference type="RuleBase" id="RU003616"/>
    </source>
</evidence>
<dbReference type="GO" id="GO:0005886">
    <property type="term" value="C:plasma membrane"/>
    <property type="evidence" value="ECO:0007669"/>
    <property type="project" value="UniProtKB-SubCell"/>
</dbReference>
<dbReference type="Pfam" id="PF00011">
    <property type="entry name" value="HSP20"/>
    <property type="match status" value="1"/>
</dbReference>
<evidence type="ECO:0000256" key="3">
    <source>
        <dbReference type="ARBA" id="ARBA00022821"/>
    </source>
</evidence>
<evidence type="ECO:0000256" key="1">
    <source>
        <dbReference type="ARBA" id="ARBA00004162"/>
    </source>
</evidence>
<dbReference type="GeneID" id="111297224"/>
<keyword evidence="7" id="KW-0812">Transmembrane</keyword>
<protein>
    <submittedName>
        <fullName evidence="10">Inactive protein RESTRICTED TEV MOVEMENT 2-like</fullName>
    </submittedName>
</protein>
<comment type="similarity">
    <text evidence="4 5">Belongs to the small heat shock protein (HSP20) family.</text>
</comment>
<dbReference type="GO" id="GO:0034605">
    <property type="term" value="P:cellular response to heat"/>
    <property type="evidence" value="ECO:0007669"/>
    <property type="project" value="TreeGrafter"/>
</dbReference>
<dbReference type="InterPro" id="IPR002068">
    <property type="entry name" value="A-crystallin/Hsp20_dom"/>
</dbReference>
<dbReference type="SUPFAM" id="SSF49764">
    <property type="entry name" value="HSP20-like chaperones"/>
    <property type="match status" value="1"/>
</dbReference>
<gene>
    <name evidence="10" type="primary">LOC111297224</name>
</gene>
<evidence type="ECO:0000313" key="9">
    <source>
        <dbReference type="Proteomes" id="UP000515121"/>
    </source>
</evidence>
<feature type="compositionally biased region" description="Basic and acidic residues" evidence="6">
    <location>
        <begin position="116"/>
        <end position="131"/>
    </location>
</feature>
<dbReference type="RefSeq" id="XP_022747611.1">
    <property type="nucleotide sequence ID" value="XM_022891876.1"/>
</dbReference>
<dbReference type="KEGG" id="dzi:111297224"/>
<keyword evidence="9" id="KW-1185">Reference proteome</keyword>
<keyword evidence="7" id="KW-1133">Transmembrane helix</keyword>
<name>A0A6P5Z5J0_DURZI</name>
<dbReference type="PROSITE" id="PS01031">
    <property type="entry name" value="SHSP"/>
    <property type="match status" value="1"/>
</dbReference>
<evidence type="ECO:0000256" key="4">
    <source>
        <dbReference type="PROSITE-ProRule" id="PRU00285"/>
    </source>
</evidence>
<organism evidence="9 10">
    <name type="scientific">Durio zibethinus</name>
    <name type="common">Durian</name>
    <dbReference type="NCBI Taxonomy" id="66656"/>
    <lineage>
        <taxon>Eukaryota</taxon>
        <taxon>Viridiplantae</taxon>
        <taxon>Streptophyta</taxon>
        <taxon>Embryophyta</taxon>
        <taxon>Tracheophyta</taxon>
        <taxon>Spermatophyta</taxon>
        <taxon>Magnoliopsida</taxon>
        <taxon>eudicotyledons</taxon>
        <taxon>Gunneridae</taxon>
        <taxon>Pentapetalae</taxon>
        <taxon>rosids</taxon>
        <taxon>malvids</taxon>
        <taxon>Malvales</taxon>
        <taxon>Malvaceae</taxon>
        <taxon>Helicteroideae</taxon>
        <taxon>Durio</taxon>
    </lineage>
</organism>
<keyword evidence="2" id="KW-1003">Cell membrane</keyword>
<evidence type="ECO:0000256" key="7">
    <source>
        <dbReference type="SAM" id="Phobius"/>
    </source>
</evidence>
<dbReference type="GO" id="GO:0006952">
    <property type="term" value="P:defense response"/>
    <property type="evidence" value="ECO:0007669"/>
    <property type="project" value="UniProtKB-KW"/>
</dbReference>
<comment type="subcellular location">
    <subcellularLocation>
        <location evidence="1">Cell membrane</location>
        <topology evidence="1">Single-pass membrane protein</topology>
    </subcellularLocation>
</comment>
<accession>A0A6P5Z5J0</accession>
<dbReference type="CDD" id="cd06464">
    <property type="entry name" value="ACD_sHsps-like"/>
    <property type="match status" value="1"/>
</dbReference>
<feature type="transmembrane region" description="Helical" evidence="7">
    <location>
        <begin position="175"/>
        <end position="196"/>
    </location>
</feature>
<sequence length="206" mass="23463">MMDRSYLDFEPDYHYREEEAHDVIEFQVKDFKKEQLKVQLGSNGVLAVSGERPPGGTRWIRFRKEFKAPKEWKANDIHVRLRSGILYITIPKKIAPQISLQDPLTPMQQPSSPIQDEGKLNQESSQKKEVDETSTTTQPSLGAGDMMNTPTENDALPMAGPKSFNSRLKIGRKKAVKVVASVAVLSLLFTVLFYIFKYYDPMTMHV</sequence>
<reference evidence="10" key="1">
    <citation type="submission" date="2025-08" db="UniProtKB">
        <authorList>
            <consortium name="RefSeq"/>
        </authorList>
    </citation>
    <scope>IDENTIFICATION</scope>
    <source>
        <tissue evidence="10">Fruit stalk</tissue>
    </source>
</reference>
<dbReference type="Proteomes" id="UP000515121">
    <property type="component" value="Unplaced"/>
</dbReference>
<dbReference type="OrthoDB" id="1431247at2759"/>
<dbReference type="AlphaFoldDB" id="A0A6P5Z5J0"/>
<evidence type="ECO:0000256" key="6">
    <source>
        <dbReference type="SAM" id="MobiDB-lite"/>
    </source>
</evidence>
<evidence type="ECO:0000259" key="8">
    <source>
        <dbReference type="PROSITE" id="PS01031"/>
    </source>
</evidence>
<keyword evidence="3" id="KW-0611">Plant defense</keyword>
<feature type="region of interest" description="Disordered" evidence="6">
    <location>
        <begin position="99"/>
        <end position="148"/>
    </location>
</feature>
<evidence type="ECO:0000313" key="10">
    <source>
        <dbReference type="RefSeq" id="XP_022747611.1"/>
    </source>
</evidence>
<keyword evidence="7" id="KW-0472">Membrane</keyword>
<proteinExistence type="inferred from homology"/>